<sequence length="162" mass="18404">MIQQNPPYERPRKQQGRRPAGLANSRFPHSICRLTRSLPYKLAQIPLTRTYTKRNNWRRGGVLWDGMESCGWSREKGLLGTGRGRAAPEPESEGERATGGGRAQMACLMSVTTTRQPRAPIMRRRHLVSALPNEFVASVLRPTWAPWDQESTFLENTPIYES</sequence>
<evidence type="ECO:0000256" key="1">
    <source>
        <dbReference type="SAM" id="MobiDB-lite"/>
    </source>
</evidence>
<feature type="region of interest" description="Disordered" evidence="1">
    <location>
        <begin position="79"/>
        <end position="100"/>
    </location>
</feature>
<protein>
    <submittedName>
        <fullName evidence="2 3">Uncharacterized protein</fullName>
    </submittedName>
</protein>
<gene>
    <name evidence="2" type="ORF">BRADI_5g08993v3</name>
</gene>
<accession>A0A2K2CG50</accession>
<evidence type="ECO:0000313" key="3">
    <source>
        <dbReference type="EnsemblPlants" id="PNT61005"/>
    </source>
</evidence>
<evidence type="ECO:0000313" key="4">
    <source>
        <dbReference type="Proteomes" id="UP000008810"/>
    </source>
</evidence>
<dbReference type="Gramene" id="PNT61005">
    <property type="protein sequence ID" value="PNT61005"/>
    <property type="gene ID" value="BRADI_5g08993v3"/>
</dbReference>
<name>A0A2K2CG50_BRADI</name>
<dbReference type="AlphaFoldDB" id="A0A2K2CG50"/>
<reference evidence="2 3" key="1">
    <citation type="journal article" date="2010" name="Nature">
        <title>Genome sequencing and analysis of the model grass Brachypodium distachyon.</title>
        <authorList>
            <consortium name="International Brachypodium Initiative"/>
        </authorList>
    </citation>
    <scope>NUCLEOTIDE SEQUENCE [LARGE SCALE GENOMIC DNA]</scope>
    <source>
        <strain evidence="2 3">Bd21</strain>
    </source>
</reference>
<dbReference type="EnsemblPlants" id="PNT61005">
    <property type="protein sequence ID" value="PNT61005"/>
    <property type="gene ID" value="BRADI_5g08993v3"/>
</dbReference>
<dbReference type="EMBL" id="CM000884">
    <property type="protein sequence ID" value="PNT61005.1"/>
    <property type="molecule type" value="Genomic_DNA"/>
</dbReference>
<feature type="region of interest" description="Disordered" evidence="1">
    <location>
        <begin position="1"/>
        <end position="25"/>
    </location>
</feature>
<dbReference type="InParanoid" id="A0A2K2CG50"/>
<keyword evidence="4" id="KW-1185">Reference proteome</keyword>
<reference evidence="3" key="3">
    <citation type="submission" date="2018-08" db="UniProtKB">
        <authorList>
            <consortium name="EnsemblPlants"/>
        </authorList>
    </citation>
    <scope>IDENTIFICATION</scope>
    <source>
        <strain evidence="3">cv. Bd21</strain>
    </source>
</reference>
<dbReference type="Proteomes" id="UP000008810">
    <property type="component" value="Chromosome 5"/>
</dbReference>
<evidence type="ECO:0000313" key="2">
    <source>
        <dbReference type="EMBL" id="PNT61005.1"/>
    </source>
</evidence>
<organism evidence="2">
    <name type="scientific">Brachypodium distachyon</name>
    <name type="common">Purple false brome</name>
    <name type="synonym">Trachynia distachya</name>
    <dbReference type="NCBI Taxonomy" id="15368"/>
    <lineage>
        <taxon>Eukaryota</taxon>
        <taxon>Viridiplantae</taxon>
        <taxon>Streptophyta</taxon>
        <taxon>Embryophyta</taxon>
        <taxon>Tracheophyta</taxon>
        <taxon>Spermatophyta</taxon>
        <taxon>Magnoliopsida</taxon>
        <taxon>Liliopsida</taxon>
        <taxon>Poales</taxon>
        <taxon>Poaceae</taxon>
        <taxon>BOP clade</taxon>
        <taxon>Pooideae</taxon>
        <taxon>Stipodae</taxon>
        <taxon>Brachypodieae</taxon>
        <taxon>Brachypodium</taxon>
    </lineage>
</organism>
<reference evidence="2" key="2">
    <citation type="submission" date="2017-06" db="EMBL/GenBank/DDBJ databases">
        <title>WGS assembly of Brachypodium distachyon.</title>
        <authorList>
            <consortium name="The International Brachypodium Initiative"/>
            <person name="Lucas S."/>
            <person name="Harmon-Smith M."/>
            <person name="Lail K."/>
            <person name="Tice H."/>
            <person name="Grimwood J."/>
            <person name="Bruce D."/>
            <person name="Barry K."/>
            <person name="Shu S."/>
            <person name="Lindquist E."/>
            <person name="Wang M."/>
            <person name="Pitluck S."/>
            <person name="Vogel J.P."/>
            <person name="Garvin D.F."/>
            <person name="Mockler T.C."/>
            <person name="Schmutz J."/>
            <person name="Rokhsar D."/>
            <person name="Bevan M.W."/>
        </authorList>
    </citation>
    <scope>NUCLEOTIDE SEQUENCE</scope>
    <source>
        <strain evidence="2">Bd21</strain>
    </source>
</reference>
<proteinExistence type="predicted"/>